<evidence type="ECO:0000313" key="1">
    <source>
        <dbReference type="EMBL" id="KIO07872.1"/>
    </source>
</evidence>
<dbReference type="HOGENOM" id="CLU_3015134_0_0_1"/>
<proteinExistence type="predicted"/>
<name>A0A0C3KE44_PISTI</name>
<reference evidence="2" key="2">
    <citation type="submission" date="2015-01" db="EMBL/GenBank/DDBJ databases">
        <title>Evolutionary Origins and Diversification of the Mycorrhizal Mutualists.</title>
        <authorList>
            <consortium name="DOE Joint Genome Institute"/>
            <consortium name="Mycorrhizal Genomics Consortium"/>
            <person name="Kohler A."/>
            <person name="Kuo A."/>
            <person name="Nagy L.G."/>
            <person name="Floudas D."/>
            <person name="Copeland A."/>
            <person name="Barry K.W."/>
            <person name="Cichocki N."/>
            <person name="Veneault-Fourrey C."/>
            <person name="LaButti K."/>
            <person name="Lindquist E.A."/>
            <person name="Lipzen A."/>
            <person name="Lundell T."/>
            <person name="Morin E."/>
            <person name="Murat C."/>
            <person name="Riley R."/>
            <person name="Ohm R."/>
            <person name="Sun H."/>
            <person name="Tunlid A."/>
            <person name="Henrissat B."/>
            <person name="Grigoriev I.V."/>
            <person name="Hibbett D.S."/>
            <person name="Martin F."/>
        </authorList>
    </citation>
    <scope>NUCLEOTIDE SEQUENCE [LARGE SCALE GENOMIC DNA]</scope>
    <source>
        <strain evidence="2">Marx 270</strain>
    </source>
</reference>
<dbReference type="Proteomes" id="UP000054217">
    <property type="component" value="Unassembled WGS sequence"/>
</dbReference>
<reference evidence="1 2" key="1">
    <citation type="submission" date="2014-04" db="EMBL/GenBank/DDBJ databases">
        <authorList>
            <consortium name="DOE Joint Genome Institute"/>
            <person name="Kuo A."/>
            <person name="Kohler A."/>
            <person name="Costa M.D."/>
            <person name="Nagy L.G."/>
            <person name="Floudas D."/>
            <person name="Copeland A."/>
            <person name="Barry K.W."/>
            <person name="Cichocki N."/>
            <person name="Veneault-Fourrey C."/>
            <person name="LaButti K."/>
            <person name="Lindquist E.A."/>
            <person name="Lipzen A."/>
            <person name="Lundell T."/>
            <person name="Morin E."/>
            <person name="Murat C."/>
            <person name="Sun H."/>
            <person name="Tunlid A."/>
            <person name="Henrissat B."/>
            <person name="Grigoriev I.V."/>
            <person name="Hibbett D.S."/>
            <person name="Martin F."/>
            <person name="Nordberg H.P."/>
            <person name="Cantor M.N."/>
            <person name="Hua S.X."/>
        </authorList>
    </citation>
    <scope>NUCLEOTIDE SEQUENCE [LARGE SCALE GENOMIC DNA]</scope>
    <source>
        <strain evidence="1 2">Marx 270</strain>
    </source>
</reference>
<dbReference type="AlphaFoldDB" id="A0A0C3KE44"/>
<sequence>MPEPPGRGTRATEVPSRDLTPMVGALLMMLPLATLIGDWKTGMSLEAILITRRRET</sequence>
<keyword evidence="2" id="KW-1185">Reference proteome</keyword>
<dbReference type="InParanoid" id="A0A0C3KE44"/>
<organism evidence="1 2">
    <name type="scientific">Pisolithus tinctorius Marx 270</name>
    <dbReference type="NCBI Taxonomy" id="870435"/>
    <lineage>
        <taxon>Eukaryota</taxon>
        <taxon>Fungi</taxon>
        <taxon>Dikarya</taxon>
        <taxon>Basidiomycota</taxon>
        <taxon>Agaricomycotina</taxon>
        <taxon>Agaricomycetes</taxon>
        <taxon>Agaricomycetidae</taxon>
        <taxon>Boletales</taxon>
        <taxon>Sclerodermatineae</taxon>
        <taxon>Pisolithaceae</taxon>
        <taxon>Pisolithus</taxon>
    </lineage>
</organism>
<dbReference type="EMBL" id="KN831959">
    <property type="protein sequence ID" value="KIO07872.1"/>
    <property type="molecule type" value="Genomic_DNA"/>
</dbReference>
<accession>A0A0C3KE44</accession>
<evidence type="ECO:0000313" key="2">
    <source>
        <dbReference type="Proteomes" id="UP000054217"/>
    </source>
</evidence>
<protein>
    <submittedName>
        <fullName evidence="1">Uncharacterized protein</fullName>
    </submittedName>
</protein>
<gene>
    <name evidence="1" type="ORF">M404DRAFT_998036</name>
</gene>